<sequence>MRMFHRSGLILCLAAVLVSAETGCPYPEDVYPCTCVKGQLYELTCDHVDDPHVLLRVFENSRRYTFDVFNLKRSTLQYIPHQIFDDIKMFYFLMFNVTLRNLFDEVPRRDP</sequence>
<gene>
    <name evidence="2" type="ORF">JTE90_014712</name>
</gene>
<accession>A0AAV6TJ10</accession>
<name>A0AAV6TJ10_9ARAC</name>
<dbReference type="AlphaFoldDB" id="A0AAV6TJ10"/>
<feature type="signal peptide" evidence="1">
    <location>
        <begin position="1"/>
        <end position="20"/>
    </location>
</feature>
<evidence type="ECO:0000256" key="1">
    <source>
        <dbReference type="SAM" id="SignalP"/>
    </source>
</evidence>
<evidence type="ECO:0000313" key="2">
    <source>
        <dbReference type="EMBL" id="KAG8171712.1"/>
    </source>
</evidence>
<organism evidence="2 3">
    <name type="scientific">Oedothorax gibbosus</name>
    <dbReference type="NCBI Taxonomy" id="931172"/>
    <lineage>
        <taxon>Eukaryota</taxon>
        <taxon>Metazoa</taxon>
        <taxon>Ecdysozoa</taxon>
        <taxon>Arthropoda</taxon>
        <taxon>Chelicerata</taxon>
        <taxon>Arachnida</taxon>
        <taxon>Araneae</taxon>
        <taxon>Araneomorphae</taxon>
        <taxon>Entelegynae</taxon>
        <taxon>Araneoidea</taxon>
        <taxon>Linyphiidae</taxon>
        <taxon>Erigoninae</taxon>
        <taxon>Oedothorax</taxon>
    </lineage>
</organism>
<dbReference type="Proteomes" id="UP000827092">
    <property type="component" value="Unassembled WGS sequence"/>
</dbReference>
<comment type="caution">
    <text evidence="2">The sequence shown here is derived from an EMBL/GenBank/DDBJ whole genome shotgun (WGS) entry which is preliminary data.</text>
</comment>
<protein>
    <submittedName>
        <fullName evidence="2">Uncharacterized protein</fullName>
    </submittedName>
</protein>
<keyword evidence="3" id="KW-1185">Reference proteome</keyword>
<feature type="chain" id="PRO_5043944420" evidence="1">
    <location>
        <begin position="21"/>
        <end position="111"/>
    </location>
</feature>
<feature type="non-terminal residue" evidence="2">
    <location>
        <position position="111"/>
    </location>
</feature>
<dbReference type="EMBL" id="JAFNEN010003648">
    <property type="protein sequence ID" value="KAG8171712.1"/>
    <property type="molecule type" value="Genomic_DNA"/>
</dbReference>
<reference evidence="2 3" key="1">
    <citation type="journal article" date="2022" name="Nat. Ecol. Evol.">
        <title>A masculinizing supergene underlies an exaggerated male reproductive morph in a spider.</title>
        <authorList>
            <person name="Hendrickx F."/>
            <person name="De Corte Z."/>
            <person name="Sonet G."/>
            <person name="Van Belleghem S.M."/>
            <person name="Kostlbacher S."/>
            <person name="Vangestel C."/>
        </authorList>
    </citation>
    <scope>NUCLEOTIDE SEQUENCE [LARGE SCALE GENOMIC DNA]</scope>
    <source>
        <strain evidence="2">W744_W776</strain>
    </source>
</reference>
<proteinExistence type="predicted"/>
<evidence type="ECO:0000313" key="3">
    <source>
        <dbReference type="Proteomes" id="UP000827092"/>
    </source>
</evidence>
<keyword evidence="1" id="KW-0732">Signal</keyword>